<accession>A0A2M8WQL9</accession>
<evidence type="ECO:0000256" key="2">
    <source>
        <dbReference type="ARBA" id="ARBA00022917"/>
    </source>
</evidence>
<dbReference type="EMBL" id="PGTZ01000008">
    <property type="protein sequence ID" value="PJI93235.1"/>
    <property type="molecule type" value="Genomic_DNA"/>
</dbReference>
<protein>
    <recommendedName>
        <fullName evidence="4">Cys-tRNA(Pro)/Cys-tRNA(Cys) deacylase</fullName>
        <ecNumber evidence="4">4.2.-.-</ecNumber>
    </recommendedName>
</protein>
<dbReference type="PANTHER" id="PTHR30411:SF0">
    <property type="entry name" value="CYS-TRNA(PRO)_CYS-TRNA(CYS) DEACYLASE YBAK"/>
    <property type="match status" value="1"/>
</dbReference>
<dbReference type="CDD" id="cd00002">
    <property type="entry name" value="YbaK_deacylase"/>
    <property type="match status" value="1"/>
</dbReference>
<proteinExistence type="inferred from homology"/>
<keyword evidence="3 4" id="KW-0456">Lyase</keyword>
<dbReference type="PIRSF" id="PIRSF006181">
    <property type="entry name" value="EbsC_YbaK"/>
    <property type="match status" value="1"/>
</dbReference>
<evidence type="ECO:0000313" key="7">
    <source>
        <dbReference type="Proteomes" id="UP000231586"/>
    </source>
</evidence>
<dbReference type="GO" id="GO:0006412">
    <property type="term" value="P:translation"/>
    <property type="evidence" value="ECO:0007669"/>
    <property type="project" value="UniProtKB-KW"/>
</dbReference>
<evidence type="ECO:0000313" key="6">
    <source>
        <dbReference type="EMBL" id="PJI93235.1"/>
    </source>
</evidence>
<dbReference type="Gene3D" id="3.90.960.10">
    <property type="entry name" value="YbaK/aminoacyl-tRNA synthetase-associated domain"/>
    <property type="match status" value="1"/>
</dbReference>
<dbReference type="OrthoDB" id="9809296at2"/>
<dbReference type="SUPFAM" id="SSF55826">
    <property type="entry name" value="YbaK/ProRS associated domain"/>
    <property type="match status" value="1"/>
</dbReference>
<dbReference type="AlphaFoldDB" id="A0A2M8WQL9"/>
<dbReference type="InterPro" id="IPR007214">
    <property type="entry name" value="YbaK/aa-tRNA-synth-assoc-dom"/>
</dbReference>
<evidence type="ECO:0000256" key="3">
    <source>
        <dbReference type="ARBA" id="ARBA00023239"/>
    </source>
</evidence>
<sequence length="167" mass="16939">MTRKKAGTSHAGTPAVVVLERAGVPFTLHPYAHDASSDLGYGLEAATAIGADPSQVFKTLVADVDGRLVLGIVPVDGLLDLKALARACGGKRAVLAEQAAAERATGYVVGGISPLGQKQRLATVLDDSALALDTVYVSGGRRGLDVGLAPADLVRLTSATTAPIARG</sequence>
<dbReference type="PANTHER" id="PTHR30411">
    <property type="entry name" value="CYTOPLASMIC PROTEIN"/>
    <property type="match status" value="1"/>
</dbReference>
<keyword evidence="2 4" id="KW-0648">Protein biosynthesis</keyword>
<dbReference type="Pfam" id="PF04073">
    <property type="entry name" value="tRNA_edit"/>
    <property type="match status" value="1"/>
</dbReference>
<comment type="similarity">
    <text evidence="1 4">Belongs to the prolyl-tRNA editing family. YbaK/EbsC subfamily.</text>
</comment>
<gene>
    <name evidence="6" type="ORF">CLV34_1800</name>
</gene>
<reference evidence="6 7" key="1">
    <citation type="submission" date="2017-11" db="EMBL/GenBank/DDBJ databases">
        <title>Genomic Encyclopedia of Archaeal and Bacterial Type Strains, Phase II (KMG-II): From Individual Species to Whole Genera.</title>
        <authorList>
            <person name="Goeker M."/>
        </authorList>
    </citation>
    <scope>NUCLEOTIDE SEQUENCE [LARGE SCALE GENOMIC DNA]</scope>
    <source>
        <strain evidence="6 7">DSM 22413</strain>
    </source>
</reference>
<name>A0A2M8WQL9_9MICO</name>
<dbReference type="RefSeq" id="WP_100349969.1">
    <property type="nucleotide sequence ID" value="NZ_PGTZ01000008.1"/>
</dbReference>
<dbReference type="EC" id="4.2.-.-" evidence="4"/>
<dbReference type="InterPro" id="IPR004369">
    <property type="entry name" value="Prolyl-tRNA_editing_YbaK/EbsC"/>
</dbReference>
<evidence type="ECO:0000256" key="1">
    <source>
        <dbReference type="ARBA" id="ARBA00009798"/>
    </source>
</evidence>
<feature type="domain" description="YbaK/aminoacyl-tRNA synthetase-associated" evidence="5">
    <location>
        <begin position="44"/>
        <end position="156"/>
    </location>
</feature>
<dbReference type="InterPro" id="IPR036754">
    <property type="entry name" value="YbaK/aa-tRNA-synt-asso_dom_sf"/>
</dbReference>
<organism evidence="6 7">
    <name type="scientific">Luteimicrobium subarcticum</name>
    <dbReference type="NCBI Taxonomy" id="620910"/>
    <lineage>
        <taxon>Bacteria</taxon>
        <taxon>Bacillati</taxon>
        <taxon>Actinomycetota</taxon>
        <taxon>Actinomycetes</taxon>
        <taxon>Micrococcales</taxon>
        <taxon>Luteimicrobium</taxon>
    </lineage>
</organism>
<evidence type="ECO:0000259" key="5">
    <source>
        <dbReference type="Pfam" id="PF04073"/>
    </source>
</evidence>
<keyword evidence="7" id="KW-1185">Reference proteome</keyword>
<dbReference type="NCBIfam" id="TIGR00011">
    <property type="entry name" value="YbaK_EbsC"/>
    <property type="match status" value="1"/>
</dbReference>
<dbReference type="GO" id="GO:0016829">
    <property type="term" value="F:lyase activity"/>
    <property type="evidence" value="ECO:0007669"/>
    <property type="project" value="UniProtKB-KW"/>
</dbReference>
<evidence type="ECO:0000256" key="4">
    <source>
        <dbReference type="PIRNR" id="PIRNR006181"/>
    </source>
</evidence>
<dbReference type="Proteomes" id="UP000231586">
    <property type="component" value="Unassembled WGS sequence"/>
</dbReference>
<dbReference type="GO" id="GO:0002161">
    <property type="term" value="F:aminoacyl-tRNA deacylase activity"/>
    <property type="evidence" value="ECO:0007669"/>
    <property type="project" value="InterPro"/>
</dbReference>
<comment type="caution">
    <text evidence="6">The sequence shown here is derived from an EMBL/GenBank/DDBJ whole genome shotgun (WGS) entry which is preliminary data.</text>
</comment>